<comment type="similarity">
    <text evidence="9 15">Belongs to the L/F-transferase family.</text>
</comment>
<evidence type="ECO:0000313" key="16">
    <source>
        <dbReference type="EMBL" id="QDH70025.1"/>
    </source>
</evidence>
<evidence type="ECO:0000256" key="6">
    <source>
        <dbReference type="ARBA" id="ARBA00050652"/>
    </source>
</evidence>
<dbReference type="NCBIfam" id="TIGR00667">
    <property type="entry name" value="aat"/>
    <property type="match status" value="1"/>
</dbReference>
<proteinExistence type="inferred from homology"/>
<dbReference type="Gene3D" id="3.30.70.3550">
    <property type="entry name" value="Leucyl/phenylalanyl-tRNA-protein transferase, N-terminal domain"/>
    <property type="match status" value="1"/>
</dbReference>
<evidence type="ECO:0000256" key="7">
    <source>
        <dbReference type="ARBA" id="ARBA00051538"/>
    </source>
</evidence>
<evidence type="ECO:0000256" key="3">
    <source>
        <dbReference type="ARBA" id="ARBA00022679"/>
    </source>
</evidence>
<keyword evidence="2 15" id="KW-0963">Cytoplasm</keyword>
<protein>
    <recommendedName>
        <fullName evidence="11 15">Leucyl/phenylalanyl-tRNA--protein transferase</fullName>
        <ecNumber evidence="10 15">2.3.2.6</ecNumber>
    </recommendedName>
    <alternativeName>
        <fullName evidence="12 15">L/F-transferase</fullName>
    </alternativeName>
    <alternativeName>
        <fullName evidence="13 15">Leucyltransferase</fullName>
    </alternativeName>
    <alternativeName>
        <fullName evidence="14 15">Phenyalanyltransferase</fullName>
    </alternativeName>
</protein>
<dbReference type="KEGG" id="lyj:FKV23_07885"/>
<dbReference type="Gene3D" id="3.40.630.70">
    <property type="entry name" value="Leucyl/phenylalanyl-tRNA-protein transferase, C-terminal domain"/>
    <property type="match status" value="1"/>
</dbReference>
<dbReference type="Pfam" id="PF03588">
    <property type="entry name" value="Leu_Phe_trans"/>
    <property type="match status" value="1"/>
</dbReference>
<evidence type="ECO:0000256" key="9">
    <source>
        <dbReference type="ARBA" id="ARBA00061535"/>
    </source>
</evidence>
<sequence length="254" mass="27952">MSQHPFLLPADPGAPFPPAERALRQPDGLLAIGGDLSLPRLLNAYRHGIFPWYSGGQPILWWSPDPRTVFRTDGVRLPSRFRRTLRKSGWTVRADHDFEAVIRTCAHIPREGQQGTWITDAMVEAYLELHRHGHAHSIEVVDDSMADGGRLVGGLYGVAIGRMFFGESMFSAESGGSKVALAALAHRLHDWGWPLFDAQVENDHLLSLGAVLLSRPEFLSAIAVLVDLDSPAGHWRERFGTLPASTLADVRPSG</sequence>
<evidence type="ECO:0000256" key="13">
    <source>
        <dbReference type="ARBA" id="ARBA00077165"/>
    </source>
</evidence>
<evidence type="ECO:0000256" key="12">
    <source>
        <dbReference type="ARBA" id="ARBA00077136"/>
    </source>
</evidence>
<evidence type="ECO:0000256" key="11">
    <source>
        <dbReference type="ARBA" id="ARBA00074372"/>
    </source>
</evidence>
<dbReference type="AlphaFoldDB" id="A0A514BRT5"/>
<name>A0A514BRT5_9GAMM</name>
<dbReference type="PANTHER" id="PTHR30098">
    <property type="entry name" value="LEUCYL/PHENYLALANYL-TRNA--PROTEIN TRANSFERASE"/>
    <property type="match status" value="1"/>
</dbReference>
<dbReference type="InterPro" id="IPR016181">
    <property type="entry name" value="Acyl_CoA_acyltransferase"/>
</dbReference>
<dbReference type="GO" id="GO:0005737">
    <property type="term" value="C:cytoplasm"/>
    <property type="evidence" value="ECO:0007669"/>
    <property type="project" value="UniProtKB-SubCell"/>
</dbReference>
<evidence type="ECO:0000256" key="1">
    <source>
        <dbReference type="ARBA" id="ARBA00004496"/>
    </source>
</evidence>
<dbReference type="HAMAP" id="MF_00688">
    <property type="entry name" value="Leu_Phe_trans"/>
    <property type="match status" value="1"/>
</dbReference>
<dbReference type="SUPFAM" id="SSF55729">
    <property type="entry name" value="Acyl-CoA N-acyltransferases (Nat)"/>
    <property type="match status" value="1"/>
</dbReference>
<accession>A0A514BRT5</accession>
<keyword evidence="17" id="KW-1185">Reference proteome</keyword>
<evidence type="ECO:0000256" key="8">
    <source>
        <dbReference type="ARBA" id="ARBA00054043"/>
    </source>
</evidence>
<comment type="catalytic activity">
    <reaction evidence="7 15">
        <text>N-terminal L-lysyl-[protein] + L-leucyl-tRNA(Leu) = N-terminal L-leucyl-L-lysyl-[protein] + tRNA(Leu) + H(+)</text>
        <dbReference type="Rhea" id="RHEA:12340"/>
        <dbReference type="Rhea" id="RHEA-COMP:9613"/>
        <dbReference type="Rhea" id="RHEA-COMP:9622"/>
        <dbReference type="Rhea" id="RHEA-COMP:12670"/>
        <dbReference type="Rhea" id="RHEA-COMP:12671"/>
        <dbReference type="ChEBI" id="CHEBI:15378"/>
        <dbReference type="ChEBI" id="CHEBI:65249"/>
        <dbReference type="ChEBI" id="CHEBI:78442"/>
        <dbReference type="ChEBI" id="CHEBI:78494"/>
        <dbReference type="ChEBI" id="CHEBI:133043"/>
        <dbReference type="EC" id="2.3.2.6"/>
    </reaction>
</comment>
<comment type="catalytic activity">
    <reaction evidence="6 15">
        <text>N-terminal L-arginyl-[protein] + L-leucyl-tRNA(Leu) = N-terminal L-leucyl-L-arginyl-[protein] + tRNA(Leu) + H(+)</text>
        <dbReference type="Rhea" id="RHEA:50416"/>
        <dbReference type="Rhea" id="RHEA-COMP:9613"/>
        <dbReference type="Rhea" id="RHEA-COMP:9622"/>
        <dbReference type="Rhea" id="RHEA-COMP:12672"/>
        <dbReference type="Rhea" id="RHEA-COMP:12673"/>
        <dbReference type="ChEBI" id="CHEBI:15378"/>
        <dbReference type="ChEBI" id="CHEBI:64719"/>
        <dbReference type="ChEBI" id="CHEBI:78442"/>
        <dbReference type="ChEBI" id="CHEBI:78494"/>
        <dbReference type="ChEBI" id="CHEBI:133044"/>
        <dbReference type="EC" id="2.3.2.6"/>
    </reaction>
</comment>
<evidence type="ECO:0000256" key="5">
    <source>
        <dbReference type="ARBA" id="ARBA00050607"/>
    </source>
</evidence>
<comment type="subcellular location">
    <subcellularLocation>
        <location evidence="1 15">Cytoplasm</location>
    </subcellularLocation>
</comment>
<dbReference type="RefSeq" id="WP_141623362.1">
    <property type="nucleotide sequence ID" value="NZ_CP041242.1"/>
</dbReference>
<dbReference type="InterPro" id="IPR042203">
    <property type="entry name" value="Leu/Phe-tRNA_Trfase_C"/>
</dbReference>
<evidence type="ECO:0000256" key="14">
    <source>
        <dbReference type="ARBA" id="ARBA00083640"/>
    </source>
</evidence>
<dbReference type="InterPro" id="IPR042221">
    <property type="entry name" value="Leu/Phe-tRNA_Trfase_N"/>
</dbReference>
<reference evidence="16 17" key="1">
    <citation type="submission" date="2019-06" db="EMBL/GenBank/DDBJ databases">
        <title>Lysobacter alkalisoli sp. nov. isolated from saline-alkali soil.</title>
        <authorList>
            <person name="Sun J.-Q."/>
            <person name="Xu L."/>
        </authorList>
    </citation>
    <scope>NUCLEOTIDE SEQUENCE [LARGE SCALE GENOMIC DNA]</scope>
    <source>
        <strain evidence="16 17">SJ-36</strain>
    </source>
</reference>
<evidence type="ECO:0000313" key="17">
    <source>
        <dbReference type="Proteomes" id="UP000317199"/>
    </source>
</evidence>
<dbReference type="EC" id="2.3.2.6" evidence="10 15"/>
<dbReference type="GO" id="GO:0008914">
    <property type="term" value="F:leucyl-tRNA--protein transferase activity"/>
    <property type="evidence" value="ECO:0007669"/>
    <property type="project" value="UniProtKB-UniRule"/>
</dbReference>
<dbReference type="OrthoDB" id="9790282at2"/>
<dbReference type="FunFam" id="3.30.70.3550:FF:000001">
    <property type="entry name" value="Leucyl/phenylalanyl-tRNA--protein transferase"/>
    <property type="match status" value="1"/>
</dbReference>
<gene>
    <name evidence="15" type="primary">aat</name>
    <name evidence="16" type="ORF">FKV23_07885</name>
</gene>
<evidence type="ECO:0000256" key="10">
    <source>
        <dbReference type="ARBA" id="ARBA00066767"/>
    </source>
</evidence>
<dbReference type="Proteomes" id="UP000317199">
    <property type="component" value="Chromosome"/>
</dbReference>
<organism evidence="16 17">
    <name type="scientific">Marilutibacter alkalisoli</name>
    <dbReference type="NCBI Taxonomy" id="2591633"/>
    <lineage>
        <taxon>Bacteria</taxon>
        <taxon>Pseudomonadati</taxon>
        <taxon>Pseudomonadota</taxon>
        <taxon>Gammaproteobacteria</taxon>
        <taxon>Lysobacterales</taxon>
        <taxon>Lysobacteraceae</taxon>
        <taxon>Marilutibacter</taxon>
    </lineage>
</organism>
<evidence type="ECO:0000256" key="4">
    <source>
        <dbReference type="ARBA" id="ARBA00023315"/>
    </source>
</evidence>
<comment type="function">
    <text evidence="8 15">Functions in the N-end rule pathway of protein degradation where it conjugates Leu, Phe and, less efficiently, Met from aminoacyl-tRNAs to the N-termini of proteins containing an N-terminal arginine or lysine.</text>
</comment>
<keyword evidence="4 15" id="KW-0012">Acyltransferase</keyword>
<keyword evidence="3 15" id="KW-0808">Transferase</keyword>
<dbReference type="PANTHER" id="PTHR30098:SF2">
    <property type="entry name" value="LEUCYL_PHENYLALANYL-TRNA--PROTEIN TRANSFERASE"/>
    <property type="match status" value="1"/>
</dbReference>
<comment type="catalytic activity">
    <reaction evidence="5 15">
        <text>L-phenylalanyl-tRNA(Phe) + an N-terminal L-alpha-aminoacyl-[protein] = an N-terminal L-phenylalanyl-L-alpha-aminoacyl-[protein] + tRNA(Phe)</text>
        <dbReference type="Rhea" id="RHEA:43632"/>
        <dbReference type="Rhea" id="RHEA-COMP:9668"/>
        <dbReference type="Rhea" id="RHEA-COMP:9699"/>
        <dbReference type="Rhea" id="RHEA-COMP:10636"/>
        <dbReference type="Rhea" id="RHEA-COMP:10637"/>
        <dbReference type="ChEBI" id="CHEBI:78442"/>
        <dbReference type="ChEBI" id="CHEBI:78531"/>
        <dbReference type="ChEBI" id="CHEBI:78597"/>
        <dbReference type="ChEBI" id="CHEBI:83561"/>
        <dbReference type="EC" id="2.3.2.6"/>
    </reaction>
</comment>
<dbReference type="EMBL" id="CP041242">
    <property type="protein sequence ID" value="QDH70025.1"/>
    <property type="molecule type" value="Genomic_DNA"/>
</dbReference>
<dbReference type="InterPro" id="IPR004616">
    <property type="entry name" value="Leu/Phe-tRNA_Trfase"/>
</dbReference>
<evidence type="ECO:0000256" key="2">
    <source>
        <dbReference type="ARBA" id="ARBA00022490"/>
    </source>
</evidence>
<dbReference type="GO" id="GO:0030163">
    <property type="term" value="P:protein catabolic process"/>
    <property type="evidence" value="ECO:0007669"/>
    <property type="project" value="UniProtKB-UniRule"/>
</dbReference>
<evidence type="ECO:0000256" key="15">
    <source>
        <dbReference type="HAMAP-Rule" id="MF_00688"/>
    </source>
</evidence>